<dbReference type="Pfam" id="PF05879">
    <property type="entry name" value="RHD3_GTPase"/>
    <property type="match status" value="1"/>
</dbReference>
<dbReference type="InterPro" id="IPR046758">
    <property type="entry name" value="Sey1/RHD3-like_3HB"/>
</dbReference>
<feature type="domain" description="Sey1/RHD3-like three-helix bundle" evidence="2">
    <location>
        <begin position="135"/>
        <end position="355"/>
    </location>
</feature>
<accession>A0A4P9XGN8</accession>
<dbReference type="GO" id="GO:0016320">
    <property type="term" value="P:endoplasmic reticulum membrane fusion"/>
    <property type="evidence" value="ECO:0007669"/>
    <property type="project" value="TreeGrafter"/>
</dbReference>
<organism evidence="3 4">
    <name type="scientific">Thamnocephalis sphaerospora</name>
    <dbReference type="NCBI Taxonomy" id="78915"/>
    <lineage>
        <taxon>Eukaryota</taxon>
        <taxon>Fungi</taxon>
        <taxon>Fungi incertae sedis</taxon>
        <taxon>Zoopagomycota</taxon>
        <taxon>Zoopagomycotina</taxon>
        <taxon>Zoopagomycetes</taxon>
        <taxon>Zoopagales</taxon>
        <taxon>Sigmoideomycetaceae</taxon>
        <taxon>Thamnocephalis</taxon>
    </lineage>
</organism>
<gene>
    <name evidence="3" type="ORF">THASP1DRAFT_33837</name>
</gene>
<dbReference type="GO" id="GO:0005783">
    <property type="term" value="C:endoplasmic reticulum"/>
    <property type="evidence" value="ECO:0007669"/>
    <property type="project" value="TreeGrafter"/>
</dbReference>
<sequence>MARIWEGIAKPEHLENSSFSDFFDCMVVGLPPKPLMPEQFNEAVDKLRLRFTDPNDSNYVFKPRYHRGVPIDGFSHYASGIWDAVLADDMLSIPSQQMLLAEYRCAELRSEAEAAFEHNTSAIKAQVNDGKVINELGKLMEKARNEAIAMFDANAKHYHQDVYTEVRNKLYETFNDKLSVLFRIQFKALAAKFTEQFDTEMRPLRANSADLFAAKARKIRQTALQKFEEAASSMLIDGISLTFDGERESLSRDLTKKMSHYSDINSQRLDGEKKLRKQQEEHKRKEELRQKEMQDMKNKSRELEEKHKKEMEHRQNEMHGLRSEIDQQRTAQRQQNERYEENIRRMDRENKEKEEKHEKEAQRHQETMRKLEKDRETQNAAMEDLRKSINDRDAEPLGRRI</sequence>
<evidence type="ECO:0000313" key="4">
    <source>
        <dbReference type="Proteomes" id="UP000271241"/>
    </source>
</evidence>
<feature type="region of interest" description="Disordered" evidence="1">
    <location>
        <begin position="263"/>
        <end position="401"/>
    </location>
</feature>
<dbReference type="InterPro" id="IPR008803">
    <property type="entry name" value="RHD3/Sey1"/>
</dbReference>
<dbReference type="PANTHER" id="PTHR45923:SF2">
    <property type="entry name" value="PROTEIN SEY1"/>
    <property type="match status" value="1"/>
</dbReference>
<protein>
    <submittedName>
        <fullName evidence="3">RHD3/Sey1</fullName>
    </submittedName>
</protein>
<name>A0A4P9XGN8_9FUNG</name>
<dbReference type="EMBL" id="KZ993765">
    <property type="protein sequence ID" value="RKP04401.1"/>
    <property type="molecule type" value="Genomic_DNA"/>
</dbReference>
<dbReference type="Pfam" id="PF20428">
    <property type="entry name" value="Sey1_3HB"/>
    <property type="match status" value="1"/>
</dbReference>
<dbReference type="GO" id="GO:0003924">
    <property type="term" value="F:GTPase activity"/>
    <property type="evidence" value="ECO:0007669"/>
    <property type="project" value="TreeGrafter"/>
</dbReference>
<evidence type="ECO:0000259" key="2">
    <source>
        <dbReference type="Pfam" id="PF20428"/>
    </source>
</evidence>
<keyword evidence="4" id="KW-1185">Reference proteome</keyword>
<dbReference type="AlphaFoldDB" id="A0A4P9XGN8"/>
<proteinExistence type="predicted"/>
<dbReference type="PANTHER" id="PTHR45923">
    <property type="entry name" value="PROTEIN SEY1"/>
    <property type="match status" value="1"/>
</dbReference>
<evidence type="ECO:0000313" key="3">
    <source>
        <dbReference type="EMBL" id="RKP04401.1"/>
    </source>
</evidence>
<dbReference type="OrthoDB" id="1597724at2759"/>
<feature type="compositionally biased region" description="Basic and acidic residues" evidence="1">
    <location>
        <begin position="269"/>
        <end position="327"/>
    </location>
</feature>
<reference evidence="4" key="1">
    <citation type="journal article" date="2018" name="Nat. Microbiol.">
        <title>Leveraging single-cell genomics to expand the fungal tree of life.</title>
        <authorList>
            <person name="Ahrendt S.R."/>
            <person name="Quandt C.A."/>
            <person name="Ciobanu D."/>
            <person name="Clum A."/>
            <person name="Salamov A."/>
            <person name="Andreopoulos B."/>
            <person name="Cheng J.F."/>
            <person name="Woyke T."/>
            <person name="Pelin A."/>
            <person name="Henrissat B."/>
            <person name="Reynolds N.K."/>
            <person name="Benny G.L."/>
            <person name="Smith M.E."/>
            <person name="James T.Y."/>
            <person name="Grigoriev I.V."/>
        </authorList>
    </citation>
    <scope>NUCLEOTIDE SEQUENCE [LARGE SCALE GENOMIC DNA]</scope>
    <source>
        <strain evidence="4">RSA 1356</strain>
    </source>
</reference>
<dbReference type="Proteomes" id="UP000271241">
    <property type="component" value="Unassembled WGS sequence"/>
</dbReference>
<feature type="compositionally biased region" description="Basic and acidic residues" evidence="1">
    <location>
        <begin position="335"/>
        <end position="401"/>
    </location>
</feature>
<evidence type="ECO:0000256" key="1">
    <source>
        <dbReference type="SAM" id="MobiDB-lite"/>
    </source>
</evidence>